<sequence length="30" mass="3393">MGQLNYLMNNMCNKTAYEPLNLTSNTRAVS</sequence>
<evidence type="ECO:0000313" key="1">
    <source>
        <dbReference type="EMBL" id="JAD41849.1"/>
    </source>
</evidence>
<dbReference type="AlphaFoldDB" id="A0A0A8ZQY9"/>
<organism evidence="1">
    <name type="scientific">Arundo donax</name>
    <name type="common">Giant reed</name>
    <name type="synonym">Donax arundinaceus</name>
    <dbReference type="NCBI Taxonomy" id="35708"/>
    <lineage>
        <taxon>Eukaryota</taxon>
        <taxon>Viridiplantae</taxon>
        <taxon>Streptophyta</taxon>
        <taxon>Embryophyta</taxon>
        <taxon>Tracheophyta</taxon>
        <taxon>Spermatophyta</taxon>
        <taxon>Magnoliopsida</taxon>
        <taxon>Liliopsida</taxon>
        <taxon>Poales</taxon>
        <taxon>Poaceae</taxon>
        <taxon>PACMAD clade</taxon>
        <taxon>Arundinoideae</taxon>
        <taxon>Arundineae</taxon>
        <taxon>Arundo</taxon>
    </lineage>
</organism>
<protein>
    <submittedName>
        <fullName evidence="1">Uncharacterized protein</fullName>
    </submittedName>
</protein>
<dbReference type="EMBL" id="GBRH01256046">
    <property type="protein sequence ID" value="JAD41849.1"/>
    <property type="molecule type" value="Transcribed_RNA"/>
</dbReference>
<reference evidence="1" key="1">
    <citation type="submission" date="2014-09" db="EMBL/GenBank/DDBJ databases">
        <authorList>
            <person name="Magalhaes I.L.F."/>
            <person name="Oliveira U."/>
            <person name="Santos F.R."/>
            <person name="Vidigal T.H.D.A."/>
            <person name="Brescovit A.D."/>
            <person name="Santos A.J."/>
        </authorList>
    </citation>
    <scope>NUCLEOTIDE SEQUENCE</scope>
    <source>
        <tissue evidence="1">Shoot tissue taken approximately 20 cm above the soil surface</tissue>
    </source>
</reference>
<name>A0A0A8ZQY9_ARUDO</name>
<reference evidence="1" key="2">
    <citation type="journal article" date="2015" name="Data Brief">
        <title>Shoot transcriptome of the giant reed, Arundo donax.</title>
        <authorList>
            <person name="Barrero R.A."/>
            <person name="Guerrero F.D."/>
            <person name="Moolhuijzen P."/>
            <person name="Goolsby J.A."/>
            <person name="Tidwell J."/>
            <person name="Bellgard S.E."/>
            <person name="Bellgard M.I."/>
        </authorList>
    </citation>
    <scope>NUCLEOTIDE SEQUENCE</scope>
    <source>
        <tissue evidence="1">Shoot tissue taken approximately 20 cm above the soil surface</tissue>
    </source>
</reference>
<proteinExistence type="predicted"/>
<accession>A0A0A8ZQY9</accession>